<dbReference type="PANTHER" id="PTHR10173">
    <property type="entry name" value="METHIONINE SULFOXIDE REDUCTASE"/>
    <property type="match status" value="1"/>
</dbReference>
<accession>A0A1E5CB65</accession>
<evidence type="ECO:0000256" key="7">
    <source>
        <dbReference type="ARBA" id="ARBA00023002"/>
    </source>
</evidence>
<dbReference type="GO" id="GO:0006979">
    <property type="term" value="P:response to oxidative stress"/>
    <property type="evidence" value="ECO:0007669"/>
    <property type="project" value="InterPro"/>
</dbReference>
<evidence type="ECO:0000256" key="9">
    <source>
        <dbReference type="ARBA" id="ARBA00075819"/>
    </source>
</evidence>
<keyword evidence="5" id="KW-0479">Metal-binding</keyword>
<dbReference type="Proteomes" id="UP000095039">
    <property type="component" value="Unassembled WGS sequence"/>
</dbReference>
<protein>
    <recommendedName>
        <fullName evidence="4">Peptide methionine sulfoxide reductase MsrB</fullName>
        <ecNumber evidence="3">1.8.4.12</ecNumber>
    </recommendedName>
    <alternativeName>
        <fullName evidence="9">Peptide-methionine (R)-S-oxide reductase</fullName>
    </alternativeName>
</protein>
<comment type="catalytic activity">
    <reaction evidence="8">
        <text>L-methionyl-[protein] + [thioredoxin]-disulfide + H2O = L-methionyl-(R)-S-oxide-[protein] + [thioredoxin]-dithiol</text>
        <dbReference type="Rhea" id="RHEA:24164"/>
        <dbReference type="Rhea" id="RHEA-COMP:10698"/>
        <dbReference type="Rhea" id="RHEA-COMP:10700"/>
        <dbReference type="Rhea" id="RHEA-COMP:12313"/>
        <dbReference type="Rhea" id="RHEA-COMP:12314"/>
        <dbReference type="ChEBI" id="CHEBI:15377"/>
        <dbReference type="ChEBI" id="CHEBI:16044"/>
        <dbReference type="ChEBI" id="CHEBI:29950"/>
        <dbReference type="ChEBI" id="CHEBI:45764"/>
        <dbReference type="ChEBI" id="CHEBI:50058"/>
        <dbReference type="EC" id="1.8.4.12"/>
    </reaction>
</comment>
<evidence type="ECO:0000256" key="5">
    <source>
        <dbReference type="ARBA" id="ARBA00022723"/>
    </source>
</evidence>
<dbReference type="InterPro" id="IPR028427">
    <property type="entry name" value="Met_Sox_Rdtase_MsrB"/>
</dbReference>
<evidence type="ECO:0000256" key="4">
    <source>
        <dbReference type="ARBA" id="ARBA00021130"/>
    </source>
</evidence>
<dbReference type="NCBIfam" id="TIGR00357">
    <property type="entry name" value="peptide-methionine (R)-S-oxide reductase MsrB"/>
    <property type="match status" value="1"/>
</dbReference>
<comment type="caution">
    <text evidence="11">The sequence shown here is derived from an EMBL/GenBank/DDBJ whole genome shotgun (WGS) entry which is preliminary data.</text>
</comment>
<dbReference type="EMBL" id="AJWN02000032">
    <property type="protein sequence ID" value="OEE62729.1"/>
    <property type="molecule type" value="Genomic_DNA"/>
</dbReference>
<comment type="cofactor">
    <cofactor evidence="1">
        <name>Zn(2+)</name>
        <dbReference type="ChEBI" id="CHEBI:29105"/>
    </cofactor>
</comment>
<reference evidence="11 12" key="1">
    <citation type="journal article" date="2012" name="Science">
        <title>Ecological populations of bacteria act as socially cohesive units of antibiotic production and resistance.</title>
        <authorList>
            <person name="Cordero O.X."/>
            <person name="Wildschutte H."/>
            <person name="Kirkup B."/>
            <person name="Proehl S."/>
            <person name="Ngo L."/>
            <person name="Hussain F."/>
            <person name="Le Roux F."/>
            <person name="Mincer T."/>
            <person name="Polz M.F."/>
        </authorList>
    </citation>
    <scope>NUCLEOTIDE SEQUENCE [LARGE SCALE GENOMIC DNA]</scope>
    <source>
        <strain evidence="11 12">FF-454</strain>
    </source>
</reference>
<name>A0A1E5CB65_9GAMM</name>
<dbReference type="InterPro" id="IPR011057">
    <property type="entry name" value="Mss4-like_sf"/>
</dbReference>
<sequence>MTTHSDEKWKENLSDEAYKVCRLGHTEPPFSGALLHNHKNGSYHCVCCDALLFDSSTKFDSGCGWPSFELAVEGAVKYVEDNSHGMLRTEVRCVNCDSHLGHVFNDGPTETGLRYCVNSVSMAFEESER</sequence>
<organism evidence="11 12">
    <name type="scientific">Enterovibrio norvegicus FF-454</name>
    <dbReference type="NCBI Taxonomy" id="1185651"/>
    <lineage>
        <taxon>Bacteria</taxon>
        <taxon>Pseudomonadati</taxon>
        <taxon>Pseudomonadota</taxon>
        <taxon>Gammaproteobacteria</taxon>
        <taxon>Vibrionales</taxon>
        <taxon>Vibrionaceae</taxon>
        <taxon>Enterovibrio</taxon>
    </lineage>
</organism>
<evidence type="ECO:0000259" key="10">
    <source>
        <dbReference type="PROSITE" id="PS51790"/>
    </source>
</evidence>
<dbReference type="AlphaFoldDB" id="A0A1E5CB65"/>
<dbReference type="GO" id="GO:0030091">
    <property type="term" value="P:protein repair"/>
    <property type="evidence" value="ECO:0007669"/>
    <property type="project" value="InterPro"/>
</dbReference>
<evidence type="ECO:0000256" key="3">
    <source>
        <dbReference type="ARBA" id="ARBA00012499"/>
    </source>
</evidence>
<dbReference type="FunFam" id="2.170.150.20:FF:000001">
    <property type="entry name" value="Peptide methionine sulfoxide reductase MsrB"/>
    <property type="match status" value="1"/>
</dbReference>
<dbReference type="SUPFAM" id="SSF51316">
    <property type="entry name" value="Mss4-like"/>
    <property type="match status" value="1"/>
</dbReference>
<dbReference type="GO" id="GO:0005737">
    <property type="term" value="C:cytoplasm"/>
    <property type="evidence" value="ECO:0007669"/>
    <property type="project" value="TreeGrafter"/>
</dbReference>
<proteinExistence type="inferred from homology"/>
<dbReference type="Pfam" id="PF01641">
    <property type="entry name" value="SelR"/>
    <property type="match status" value="1"/>
</dbReference>
<keyword evidence="7" id="KW-0560">Oxidoreductase</keyword>
<evidence type="ECO:0000256" key="6">
    <source>
        <dbReference type="ARBA" id="ARBA00022833"/>
    </source>
</evidence>
<dbReference type="GO" id="GO:0033743">
    <property type="term" value="F:peptide-methionine (R)-S-oxide reductase activity"/>
    <property type="evidence" value="ECO:0007669"/>
    <property type="project" value="UniProtKB-EC"/>
</dbReference>
<keyword evidence="6" id="KW-0862">Zinc</keyword>
<dbReference type="PROSITE" id="PS51790">
    <property type="entry name" value="MSRB"/>
    <property type="match status" value="1"/>
</dbReference>
<dbReference type="InterPro" id="IPR002579">
    <property type="entry name" value="Met_Sox_Rdtase_MsrB_dom"/>
</dbReference>
<keyword evidence="12" id="KW-1185">Reference proteome</keyword>
<dbReference type="EC" id="1.8.4.12" evidence="3"/>
<dbReference type="PANTHER" id="PTHR10173:SF52">
    <property type="entry name" value="METHIONINE-R-SULFOXIDE REDUCTASE B1"/>
    <property type="match status" value="1"/>
</dbReference>
<evidence type="ECO:0000256" key="2">
    <source>
        <dbReference type="ARBA" id="ARBA00007174"/>
    </source>
</evidence>
<evidence type="ECO:0000256" key="1">
    <source>
        <dbReference type="ARBA" id="ARBA00001947"/>
    </source>
</evidence>
<evidence type="ECO:0000256" key="8">
    <source>
        <dbReference type="ARBA" id="ARBA00048488"/>
    </source>
</evidence>
<dbReference type="RefSeq" id="WP_016958414.1">
    <property type="nucleotide sequence ID" value="NZ_AJWN02000032.1"/>
</dbReference>
<evidence type="ECO:0000313" key="11">
    <source>
        <dbReference type="EMBL" id="OEE62729.1"/>
    </source>
</evidence>
<dbReference type="Gene3D" id="2.170.150.20">
    <property type="entry name" value="Peptide methionine sulfoxide reductase"/>
    <property type="match status" value="1"/>
</dbReference>
<evidence type="ECO:0000313" key="12">
    <source>
        <dbReference type="Proteomes" id="UP000095039"/>
    </source>
</evidence>
<feature type="domain" description="MsrB" evidence="10">
    <location>
        <begin position="6"/>
        <end position="127"/>
    </location>
</feature>
<comment type="similarity">
    <text evidence="2">Belongs to the MsrB Met sulfoxide reductase family.</text>
</comment>
<dbReference type="GO" id="GO:0046872">
    <property type="term" value="F:metal ion binding"/>
    <property type="evidence" value="ECO:0007669"/>
    <property type="project" value="UniProtKB-KW"/>
</dbReference>
<gene>
    <name evidence="11" type="ORF">A1OK_19255</name>
</gene>